<accession>A0ABT2JMV2</accession>
<evidence type="ECO:0000313" key="1">
    <source>
        <dbReference type="EMBL" id="MCT2589200.1"/>
    </source>
</evidence>
<gene>
    <name evidence="1" type="ORF">LHJ74_04505</name>
</gene>
<organism evidence="1 2">
    <name type="scientific">Streptomyces gossypii</name>
    <dbReference type="NCBI Taxonomy" id="2883101"/>
    <lineage>
        <taxon>Bacteria</taxon>
        <taxon>Bacillati</taxon>
        <taxon>Actinomycetota</taxon>
        <taxon>Actinomycetes</taxon>
        <taxon>Kitasatosporales</taxon>
        <taxon>Streptomycetaceae</taxon>
        <taxon>Streptomyces</taxon>
    </lineage>
</organism>
<dbReference type="Proteomes" id="UP001156389">
    <property type="component" value="Unassembled WGS sequence"/>
</dbReference>
<keyword evidence="2" id="KW-1185">Reference proteome</keyword>
<protein>
    <recommendedName>
        <fullName evidence="3">Transporter</fullName>
    </recommendedName>
</protein>
<evidence type="ECO:0000313" key="2">
    <source>
        <dbReference type="Proteomes" id="UP001156389"/>
    </source>
</evidence>
<name>A0ABT2JMV2_9ACTN</name>
<comment type="caution">
    <text evidence="1">The sequence shown here is derived from an EMBL/GenBank/DDBJ whole genome shotgun (WGS) entry which is preliminary data.</text>
</comment>
<dbReference type="EMBL" id="JAJAGO010000002">
    <property type="protein sequence ID" value="MCT2589200.1"/>
    <property type="molecule type" value="Genomic_DNA"/>
</dbReference>
<evidence type="ECO:0008006" key="3">
    <source>
        <dbReference type="Google" id="ProtNLM"/>
    </source>
</evidence>
<sequence length="64" mass="6291">MTISVSVVLFLGIALAVVLKLRSATVGGAVIAALFGFYLASTDAAPAVHDAVASLATAIADMGT</sequence>
<dbReference type="RefSeq" id="WP_260216191.1">
    <property type="nucleotide sequence ID" value="NZ_JAJAGO010000002.1"/>
</dbReference>
<proteinExistence type="predicted"/>
<reference evidence="1 2" key="1">
    <citation type="submission" date="2021-10" db="EMBL/GenBank/DDBJ databases">
        <title>Streptomyces gossypii sp. nov., isolated from soil collected from cotton field.</title>
        <authorList>
            <person name="Ge X."/>
            <person name="Chen X."/>
            <person name="Liu W."/>
        </authorList>
    </citation>
    <scope>NUCLEOTIDE SEQUENCE [LARGE SCALE GENOMIC DNA]</scope>
    <source>
        <strain evidence="1 2">N2-109</strain>
    </source>
</reference>